<gene>
    <name evidence="2" type="ORF">BG653_06028</name>
</gene>
<sequence length="90" mass="9402">MDTDAEVLIAGAGPTGLLLAGELGLAGARTAVVERLPQRTGRSKVLHLQPRTAEVLDCRGLLEPVLDRSMALLPSGHFAGLPLDYGAGTW</sequence>
<dbReference type="Gene3D" id="3.50.50.60">
    <property type="entry name" value="FAD/NAD(P)-binding domain"/>
    <property type="match status" value="1"/>
</dbReference>
<dbReference type="SUPFAM" id="SSF51905">
    <property type="entry name" value="FAD/NAD(P)-binding domain"/>
    <property type="match status" value="1"/>
</dbReference>
<organism evidence="2 3">
    <name type="scientific">Streptomyces platensis</name>
    <dbReference type="NCBI Taxonomy" id="58346"/>
    <lineage>
        <taxon>Bacteria</taxon>
        <taxon>Bacillati</taxon>
        <taxon>Actinomycetota</taxon>
        <taxon>Actinomycetes</taxon>
        <taxon>Kitasatosporales</taxon>
        <taxon>Streptomycetaceae</taxon>
        <taxon>Streptomyces</taxon>
    </lineage>
</organism>
<feature type="domain" description="FAD-binding" evidence="1">
    <location>
        <begin position="5"/>
        <end position="68"/>
    </location>
</feature>
<protein>
    <recommendedName>
        <fullName evidence="1">FAD-binding domain-containing protein</fullName>
    </recommendedName>
</protein>
<dbReference type="Pfam" id="PF01494">
    <property type="entry name" value="FAD_binding_3"/>
    <property type="match status" value="1"/>
</dbReference>
<evidence type="ECO:0000313" key="2">
    <source>
        <dbReference type="EMBL" id="OSY38623.1"/>
    </source>
</evidence>
<accession>A0ABX3XNZ7</accession>
<keyword evidence="3" id="KW-1185">Reference proteome</keyword>
<dbReference type="Proteomes" id="UP000194225">
    <property type="component" value="Unassembled WGS sequence"/>
</dbReference>
<dbReference type="EMBL" id="MIGA01000057">
    <property type="protein sequence ID" value="OSY38623.1"/>
    <property type="molecule type" value="Genomic_DNA"/>
</dbReference>
<dbReference type="GeneID" id="90927100"/>
<reference evidence="2 3" key="1">
    <citation type="submission" date="2016-09" db="EMBL/GenBank/DDBJ databases">
        <title>Streptomyces platensis DSM40041, a candidate organism with high potential of specific P450 cytochromes.</title>
        <authorList>
            <person name="Grumaz C."/>
            <person name="Vainshtein Y."/>
            <person name="Kirstahler P."/>
            <person name="Sohn K."/>
        </authorList>
    </citation>
    <scope>NUCLEOTIDE SEQUENCE [LARGE SCALE GENOMIC DNA]</scope>
    <source>
        <strain evidence="2 3">DSM 40041</strain>
    </source>
</reference>
<dbReference type="InterPro" id="IPR002938">
    <property type="entry name" value="FAD-bd"/>
</dbReference>
<name>A0ABX3XNZ7_STRPT</name>
<dbReference type="InterPro" id="IPR036188">
    <property type="entry name" value="FAD/NAD-bd_sf"/>
</dbReference>
<dbReference type="RefSeq" id="WP_244329811.1">
    <property type="nucleotide sequence ID" value="NZ_BAABSS010000036.1"/>
</dbReference>
<evidence type="ECO:0000259" key="1">
    <source>
        <dbReference type="Pfam" id="PF01494"/>
    </source>
</evidence>
<evidence type="ECO:0000313" key="3">
    <source>
        <dbReference type="Proteomes" id="UP000194225"/>
    </source>
</evidence>
<proteinExistence type="predicted"/>
<comment type="caution">
    <text evidence="2">The sequence shown here is derived from an EMBL/GenBank/DDBJ whole genome shotgun (WGS) entry which is preliminary data.</text>
</comment>